<sequence length="116" mass="12814">MSDIVSDIERAIGCQHCGGPLGDSPSRDFCRQECQEDWRAERAEPLPFPSYLAGLDWTPRMPEPPAVDTAQFADGTTITRIRTVGALVATEFFAVSDPRGNEVAHLARVLPHYRTT</sequence>
<keyword evidence="2" id="KW-1185">Reference proteome</keyword>
<proteinExistence type="predicted"/>
<gene>
    <name evidence="1" type="ORF">ORV05_04820</name>
</gene>
<reference evidence="1" key="1">
    <citation type="submission" date="2022-11" db="EMBL/GenBank/DDBJ databases">
        <authorList>
            <person name="Mo P."/>
        </authorList>
    </citation>
    <scope>NUCLEOTIDE SEQUENCE</scope>
    <source>
        <strain evidence="1">HUAS 11-8</strain>
    </source>
</reference>
<protein>
    <recommendedName>
        <fullName evidence="3">DUF2116 family Zn-ribbon domain-containing protein</fullName>
    </recommendedName>
</protein>
<dbReference type="Proteomes" id="UP001163203">
    <property type="component" value="Chromosome"/>
</dbReference>
<organism evidence="1 2">
    <name type="scientific">Amycolatopsis cynarae</name>
    <dbReference type="NCBI Taxonomy" id="2995223"/>
    <lineage>
        <taxon>Bacteria</taxon>
        <taxon>Bacillati</taxon>
        <taxon>Actinomycetota</taxon>
        <taxon>Actinomycetes</taxon>
        <taxon>Pseudonocardiales</taxon>
        <taxon>Pseudonocardiaceae</taxon>
        <taxon>Amycolatopsis</taxon>
    </lineage>
</organism>
<accession>A0ABY7B469</accession>
<dbReference type="RefSeq" id="WP_268757240.1">
    <property type="nucleotide sequence ID" value="NZ_CP113836.1"/>
</dbReference>
<name>A0ABY7B469_9PSEU</name>
<evidence type="ECO:0000313" key="1">
    <source>
        <dbReference type="EMBL" id="WAL67114.1"/>
    </source>
</evidence>
<evidence type="ECO:0000313" key="2">
    <source>
        <dbReference type="Proteomes" id="UP001163203"/>
    </source>
</evidence>
<dbReference type="EMBL" id="CP113836">
    <property type="protein sequence ID" value="WAL67114.1"/>
    <property type="molecule type" value="Genomic_DNA"/>
</dbReference>
<evidence type="ECO:0008006" key="3">
    <source>
        <dbReference type="Google" id="ProtNLM"/>
    </source>
</evidence>